<dbReference type="CDD" id="cd06261">
    <property type="entry name" value="TM_PBP2"/>
    <property type="match status" value="1"/>
</dbReference>
<keyword evidence="3" id="KW-1003">Cell membrane</keyword>
<evidence type="ECO:0000256" key="5">
    <source>
        <dbReference type="ARBA" id="ARBA00022989"/>
    </source>
</evidence>
<keyword evidence="6 7" id="KW-0472">Membrane</keyword>
<keyword evidence="4 7" id="KW-0812">Transmembrane</keyword>
<feature type="transmembrane region" description="Helical" evidence="7">
    <location>
        <begin position="232"/>
        <end position="252"/>
    </location>
</feature>
<dbReference type="PROSITE" id="PS50928">
    <property type="entry name" value="ABC_TM1"/>
    <property type="match status" value="1"/>
</dbReference>
<dbReference type="Pfam" id="PF00528">
    <property type="entry name" value="BPD_transp_1"/>
    <property type="match status" value="1"/>
</dbReference>
<gene>
    <name evidence="10" type="ORF">V3C41_07365</name>
</gene>
<feature type="region of interest" description="Disordered" evidence="8">
    <location>
        <begin position="321"/>
        <end position="365"/>
    </location>
</feature>
<feature type="transmembrane region" description="Helical" evidence="7">
    <location>
        <begin position="292"/>
        <end position="311"/>
    </location>
</feature>
<evidence type="ECO:0000259" key="9">
    <source>
        <dbReference type="PROSITE" id="PS50928"/>
    </source>
</evidence>
<feature type="transmembrane region" description="Helical" evidence="7">
    <location>
        <begin position="130"/>
        <end position="152"/>
    </location>
</feature>
<dbReference type="PANTHER" id="PTHR30193:SF37">
    <property type="entry name" value="INNER MEMBRANE ABC TRANSPORTER PERMEASE PROTEIN YCJO"/>
    <property type="match status" value="1"/>
</dbReference>
<feature type="compositionally biased region" description="Low complexity" evidence="8">
    <location>
        <begin position="343"/>
        <end position="356"/>
    </location>
</feature>
<evidence type="ECO:0000256" key="6">
    <source>
        <dbReference type="ARBA" id="ARBA00023136"/>
    </source>
</evidence>
<keyword evidence="2 7" id="KW-0813">Transport</keyword>
<evidence type="ECO:0000313" key="10">
    <source>
        <dbReference type="EMBL" id="MEO3940883.1"/>
    </source>
</evidence>
<feature type="transmembrane region" description="Helical" evidence="7">
    <location>
        <begin position="36"/>
        <end position="59"/>
    </location>
</feature>
<keyword evidence="5 7" id="KW-1133">Transmembrane helix</keyword>
<organism evidence="10 11">
    <name type="scientific">Paenarthrobacter nicotinovorans</name>
    <name type="common">Arthrobacter nicotinovorans</name>
    <dbReference type="NCBI Taxonomy" id="29320"/>
    <lineage>
        <taxon>Bacteria</taxon>
        <taxon>Bacillati</taxon>
        <taxon>Actinomycetota</taxon>
        <taxon>Actinomycetes</taxon>
        <taxon>Micrococcales</taxon>
        <taxon>Micrococcaceae</taxon>
        <taxon>Paenarthrobacter</taxon>
    </lineage>
</organism>
<sequence>MTTTLNRPAAGRTAATKPKPTFRQRLNVFDMKASPYLYIAPFFILFALVGLFPLGYTFFVSLFDWHLLKGQGEFVGFQNFAEVLQDRFFWNSLFNTVSIFLISTIPQLIMATIIAAVLDQNLRAKTFWRMSILLPYVVTPVAVAMIFTNMFGEQYGLINNILSSFGIDPIMWKNDTLPSHIAIATMVNWRWTGYNALILLAAMQSVPRDIYESAAIDGAGSMRRFFSITLPSIRPTMVFVIVTATIGGLQIFTEPRLFDPVAAGGTARQFQTTVLYLWEMAFQRQNFGKASTIAWLLFLIILLFGIVNWLISRRIATNGDDRGAAGRRRRLRSSAAKTKADDAGLAAQAVTAPAAAPDSTPRSGK</sequence>
<comment type="caution">
    <text evidence="10">The sequence shown here is derived from an EMBL/GenBank/DDBJ whole genome shotgun (WGS) entry which is preliminary data.</text>
</comment>
<feature type="transmembrane region" description="Helical" evidence="7">
    <location>
        <begin position="181"/>
        <end position="202"/>
    </location>
</feature>
<evidence type="ECO:0000256" key="3">
    <source>
        <dbReference type="ARBA" id="ARBA00022475"/>
    </source>
</evidence>
<evidence type="ECO:0000313" key="11">
    <source>
        <dbReference type="Proteomes" id="UP001448614"/>
    </source>
</evidence>
<keyword evidence="11" id="KW-1185">Reference proteome</keyword>
<dbReference type="Gene3D" id="1.10.3720.10">
    <property type="entry name" value="MetI-like"/>
    <property type="match status" value="1"/>
</dbReference>
<accession>A0ABV0GQN9</accession>
<name>A0ABV0GQN9_PAENI</name>
<dbReference type="PANTHER" id="PTHR30193">
    <property type="entry name" value="ABC TRANSPORTER PERMEASE PROTEIN"/>
    <property type="match status" value="1"/>
</dbReference>
<comment type="similarity">
    <text evidence="7">Belongs to the binding-protein-dependent transport system permease family.</text>
</comment>
<dbReference type="InterPro" id="IPR000515">
    <property type="entry name" value="MetI-like"/>
</dbReference>
<feature type="transmembrane region" description="Helical" evidence="7">
    <location>
        <begin position="97"/>
        <end position="118"/>
    </location>
</feature>
<comment type="subcellular location">
    <subcellularLocation>
        <location evidence="1 7">Cell membrane</location>
        <topology evidence="1 7">Multi-pass membrane protein</topology>
    </subcellularLocation>
</comment>
<dbReference type="InterPro" id="IPR035906">
    <property type="entry name" value="MetI-like_sf"/>
</dbReference>
<dbReference type="InterPro" id="IPR051393">
    <property type="entry name" value="ABC_transporter_permease"/>
</dbReference>
<evidence type="ECO:0000256" key="1">
    <source>
        <dbReference type="ARBA" id="ARBA00004651"/>
    </source>
</evidence>
<evidence type="ECO:0000256" key="7">
    <source>
        <dbReference type="RuleBase" id="RU363032"/>
    </source>
</evidence>
<feature type="domain" description="ABC transmembrane type-1" evidence="9">
    <location>
        <begin position="93"/>
        <end position="308"/>
    </location>
</feature>
<evidence type="ECO:0000256" key="2">
    <source>
        <dbReference type="ARBA" id="ARBA00022448"/>
    </source>
</evidence>
<dbReference type="SUPFAM" id="SSF161098">
    <property type="entry name" value="MetI-like"/>
    <property type="match status" value="1"/>
</dbReference>
<dbReference type="Proteomes" id="UP001448614">
    <property type="component" value="Unassembled WGS sequence"/>
</dbReference>
<dbReference type="RefSeq" id="WP_091550443.1">
    <property type="nucleotide sequence ID" value="NZ_JAVDRC010000004.1"/>
</dbReference>
<dbReference type="EMBL" id="JBBMFV010000004">
    <property type="protein sequence ID" value="MEO3940883.1"/>
    <property type="molecule type" value="Genomic_DNA"/>
</dbReference>
<protein>
    <submittedName>
        <fullName evidence="10">Sugar ABC transporter permease</fullName>
    </submittedName>
</protein>
<evidence type="ECO:0000256" key="8">
    <source>
        <dbReference type="SAM" id="MobiDB-lite"/>
    </source>
</evidence>
<reference evidence="10 11" key="1">
    <citation type="journal article" date="2024" name="Appl. Microbiol. Biotechnol.">
        <title>Biosynthetic gene clusters with biotechnological applications in novel Antarctic isolates from Actinomycetota.</title>
        <authorList>
            <person name="Bruna P."/>
            <person name="Nunez-Montero K."/>
            <person name="Contreras M.J."/>
            <person name="Leal K."/>
            <person name="Garcia M."/>
            <person name="Abanto M."/>
            <person name="Barrientos L."/>
        </authorList>
    </citation>
    <scope>NUCLEOTIDE SEQUENCE [LARGE SCALE GENOMIC DNA]</scope>
    <source>
        <strain evidence="10 11">Se16.17</strain>
    </source>
</reference>
<proteinExistence type="inferred from homology"/>
<evidence type="ECO:0000256" key="4">
    <source>
        <dbReference type="ARBA" id="ARBA00022692"/>
    </source>
</evidence>